<dbReference type="InterPro" id="IPR011057">
    <property type="entry name" value="Mss4-like_sf"/>
</dbReference>
<dbReference type="PANTHER" id="PTHR42799:SF2">
    <property type="entry name" value="MITOCHONDRIAL PEPTIDE METHIONINE SULFOXIDE REDUCTASE"/>
    <property type="match status" value="1"/>
</dbReference>
<evidence type="ECO:0000256" key="5">
    <source>
        <dbReference type="ARBA" id="ARBA00047806"/>
    </source>
</evidence>
<dbReference type="OrthoDB" id="4174719at2"/>
<gene>
    <name evidence="9" type="primary">msrB</name>
    <name evidence="8" type="synonym">msrA</name>
    <name evidence="9" type="ORF">D4A81_03960</name>
</gene>
<comment type="catalytic activity">
    <reaction evidence="7 8">
        <text>[thioredoxin]-disulfide + L-methionine + H2O = L-methionine (S)-S-oxide + [thioredoxin]-dithiol</text>
        <dbReference type="Rhea" id="RHEA:19993"/>
        <dbReference type="Rhea" id="RHEA-COMP:10698"/>
        <dbReference type="Rhea" id="RHEA-COMP:10700"/>
        <dbReference type="ChEBI" id="CHEBI:15377"/>
        <dbReference type="ChEBI" id="CHEBI:29950"/>
        <dbReference type="ChEBI" id="CHEBI:50058"/>
        <dbReference type="ChEBI" id="CHEBI:57844"/>
        <dbReference type="ChEBI" id="CHEBI:58772"/>
        <dbReference type="EC" id="1.8.4.11"/>
    </reaction>
</comment>
<name>A0A385Q075_9FIRM</name>
<dbReference type="FunFam" id="3.30.1060.10:FF:000007">
    <property type="entry name" value="Peptide methionine sulfoxide reductase msrA/msrB"/>
    <property type="match status" value="1"/>
</dbReference>
<keyword evidence="4" id="KW-0511">Multifunctional enzyme</keyword>
<dbReference type="InterPro" id="IPR002579">
    <property type="entry name" value="Met_Sox_Rdtase_MsrB_dom"/>
</dbReference>
<comment type="similarity">
    <text evidence="8">Belongs to the MsrA Met sulfoxide reductase family.</text>
</comment>
<evidence type="ECO:0000256" key="4">
    <source>
        <dbReference type="ARBA" id="ARBA00023268"/>
    </source>
</evidence>
<dbReference type="PROSITE" id="PS51790">
    <property type="entry name" value="MSRB"/>
    <property type="match status" value="1"/>
</dbReference>
<dbReference type="EMBL" id="CP032364">
    <property type="protein sequence ID" value="AYA99159.1"/>
    <property type="molecule type" value="Genomic_DNA"/>
</dbReference>
<dbReference type="SUPFAM" id="SSF51316">
    <property type="entry name" value="Mss4-like"/>
    <property type="match status" value="1"/>
</dbReference>
<dbReference type="NCBIfam" id="TIGR00357">
    <property type="entry name" value="peptide-methionine (R)-S-oxide reductase MsrB"/>
    <property type="match status" value="1"/>
</dbReference>
<evidence type="ECO:0000256" key="3">
    <source>
        <dbReference type="ARBA" id="ARBA00023002"/>
    </source>
</evidence>
<evidence type="ECO:0000256" key="7">
    <source>
        <dbReference type="ARBA" id="ARBA00048782"/>
    </source>
</evidence>
<dbReference type="Gene3D" id="2.170.150.20">
    <property type="entry name" value="Peptide methionine sulfoxide reductase"/>
    <property type="match status" value="1"/>
</dbReference>
<dbReference type="PANTHER" id="PTHR42799">
    <property type="entry name" value="MITOCHONDRIAL PEPTIDE METHIONINE SULFOXIDE REDUCTASE"/>
    <property type="match status" value="1"/>
</dbReference>
<dbReference type="GO" id="GO:0034599">
    <property type="term" value="P:cellular response to oxidative stress"/>
    <property type="evidence" value="ECO:0007669"/>
    <property type="project" value="TreeGrafter"/>
</dbReference>
<dbReference type="GO" id="GO:0033743">
    <property type="term" value="F:peptide-methionine (R)-S-oxide reductase activity"/>
    <property type="evidence" value="ECO:0007669"/>
    <property type="project" value="UniProtKB-EC"/>
</dbReference>
<dbReference type="InterPro" id="IPR002569">
    <property type="entry name" value="Met_Sox_Rdtase_MsrA_dom"/>
</dbReference>
<evidence type="ECO:0000313" key="9">
    <source>
        <dbReference type="EMBL" id="AYA99159.1"/>
    </source>
</evidence>
<organism evidence="9 10">
    <name type="scientific">Lachnoanaerobaculum umeaense</name>
    <dbReference type="NCBI Taxonomy" id="617123"/>
    <lineage>
        <taxon>Bacteria</taxon>
        <taxon>Bacillati</taxon>
        <taxon>Bacillota</taxon>
        <taxon>Clostridia</taxon>
        <taxon>Lachnospirales</taxon>
        <taxon>Lachnospiraceae</taxon>
        <taxon>Lachnoanaerobaculum</taxon>
    </lineage>
</organism>
<dbReference type="Proteomes" id="UP000265562">
    <property type="component" value="Chromosome"/>
</dbReference>
<sequence>MIDRIYLAGGCFWGVEGYFKKIEGVVDTACGYANGNSENPSYEDVCLRNTGHAETVKIDFDDDIISLEDLLIYYFRIIDPISVNKQGNDVGIQYRTGIYYTNETQISVIESAIIREQSKHTEKIAVEVLPLKNFYNAEEYHQDYLDKNPNGYCHINLNLADEPIVRSEDYKKDDDEVLKNRLTALQYDVTINAATERPFDNEFNSNFEKGIYVDITSGEPLFFYTDKFESGCGWPSFSKPIQKDLVKYEEDLSFGRRRIEVRSNSADIHLGHVFNDGPMELGGLRYCINSAALRFIPFHKMEEEGYGYLIKYLP</sequence>
<evidence type="ECO:0000256" key="1">
    <source>
        <dbReference type="ARBA" id="ARBA00008076"/>
    </source>
</evidence>
<dbReference type="Pfam" id="PF01625">
    <property type="entry name" value="PMSR"/>
    <property type="match status" value="1"/>
</dbReference>
<comment type="similarity">
    <text evidence="1">In the C-terminal section; belongs to the MsrB Met sulfoxide reductase family.</text>
</comment>
<dbReference type="Gene3D" id="3.30.1060.10">
    <property type="entry name" value="Peptide methionine sulphoxide reductase MsrA"/>
    <property type="match status" value="1"/>
</dbReference>
<evidence type="ECO:0000256" key="2">
    <source>
        <dbReference type="ARBA" id="ARBA00011017"/>
    </source>
</evidence>
<comment type="catalytic activity">
    <reaction evidence="6">
        <text>L-methionyl-[protein] + [thioredoxin]-disulfide + H2O = L-methionyl-(R)-S-oxide-[protein] + [thioredoxin]-dithiol</text>
        <dbReference type="Rhea" id="RHEA:24164"/>
        <dbReference type="Rhea" id="RHEA-COMP:10698"/>
        <dbReference type="Rhea" id="RHEA-COMP:10700"/>
        <dbReference type="Rhea" id="RHEA-COMP:12313"/>
        <dbReference type="Rhea" id="RHEA-COMP:12314"/>
        <dbReference type="ChEBI" id="CHEBI:15377"/>
        <dbReference type="ChEBI" id="CHEBI:16044"/>
        <dbReference type="ChEBI" id="CHEBI:29950"/>
        <dbReference type="ChEBI" id="CHEBI:45764"/>
        <dbReference type="ChEBI" id="CHEBI:50058"/>
        <dbReference type="EC" id="1.8.4.12"/>
    </reaction>
</comment>
<keyword evidence="10" id="KW-1185">Reference proteome</keyword>
<dbReference type="EC" id="1.8.4.11" evidence="8"/>
<proteinExistence type="inferred from homology"/>
<dbReference type="AlphaFoldDB" id="A0A385Q075"/>
<dbReference type="RefSeq" id="WP_111525904.1">
    <property type="nucleotide sequence ID" value="NZ_CP032364.1"/>
</dbReference>
<evidence type="ECO:0000313" key="10">
    <source>
        <dbReference type="Proteomes" id="UP000265562"/>
    </source>
</evidence>
<dbReference type="GO" id="GO:0005737">
    <property type="term" value="C:cytoplasm"/>
    <property type="evidence" value="ECO:0007669"/>
    <property type="project" value="TreeGrafter"/>
</dbReference>
<dbReference type="SUPFAM" id="SSF55068">
    <property type="entry name" value="Peptide methionine sulfoxide reductase"/>
    <property type="match status" value="1"/>
</dbReference>
<comment type="function">
    <text evidence="8">Has an important function as a repair enzyme for proteins that have been inactivated by oxidation. Catalyzes the reversible oxidation-reduction of methionine sulfoxide in proteins to methionine.</text>
</comment>
<dbReference type="FunFam" id="2.170.150.20:FF:000003">
    <property type="entry name" value="Peptide methionine sulfoxide reductase MsrB"/>
    <property type="match status" value="1"/>
</dbReference>
<dbReference type="InterPro" id="IPR050162">
    <property type="entry name" value="MsrA_MetSO_reductase"/>
</dbReference>
<dbReference type="GO" id="GO:0008113">
    <property type="term" value="F:peptide-methionine (S)-S-oxide reductase activity"/>
    <property type="evidence" value="ECO:0007669"/>
    <property type="project" value="UniProtKB-UniRule"/>
</dbReference>
<keyword evidence="3 8" id="KW-0560">Oxidoreductase</keyword>
<accession>A0A385Q075</accession>
<comment type="catalytic activity">
    <reaction evidence="5 8">
        <text>L-methionyl-[protein] + [thioredoxin]-disulfide + H2O = L-methionyl-(S)-S-oxide-[protein] + [thioredoxin]-dithiol</text>
        <dbReference type="Rhea" id="RHEA:14217"/>
        <dbReference type="Rhea" id="RHEA-COMP:10698"/>
        <dbReference type="Rhea" id="RHEA-COMP:10700"/>
        <dbReference type="Rhea" id="RHEA-COMP:12313"/>
        <dbReference type="Rhea" id="RHEA-COMP:12315"/>
        <dbReference type="ChEBI" id="CHEBI:15377"/>
        <dbReference type="ChEBI" id="CHEBI:16044"/>
        <dbReference type="ChEBI" id="CHEBI:29950"/>
        <dbReference type="ChEBI" id="CHEBI:44120"/>
        <dbReference type="ChEBI" id="CHEBI:50058"/>
        <dbReference type="EC" id="1.8.4.11"/>
    </reaction>
</comment>
<dbReference type="GO" id="GO:0033744">
    <property type="term" value="F:L-methionine:thioredoxin-disulfide S-oxidoreductase activity"/>
    <property type="evidence" value="ECO:0007669"/>
    <property type="project" value="RHEA"/>
</dbReference>
<comment type="similarity">
    <text evidence="2">In the N-terminal section; belongs to the MsrA Met sulfoxide reductase family.</text>
</comment>
<dbReference type="NCBIfam" id="TIGR00401">
    <property type="entry name" value="msrA"/>
    <property type="match status" value="1"/>
</dbReference>
<dbReference type="HAMAP" id="MF_01401">
    <property type="entry name" value="MsrA"/>
    <property type="match status" value="1"/>
</dbReference>
<dbReference type="InterPro" id="IPR036509">
    <property type="entry name" value="Met_Sox_Rdtase_MsrA_sf"/>
</dbReference>
<protein>
    <recommendedName>
        <fullName evidence="8">Peptide methionine sulfoxide reductase MsrA</fullName>
        <shortName evidence="8">Protein-methionine-S-oxide reductase</shortName>
        <ecNumber evidence="8">1.8.4.11</ecNumber>
    </recommendedName>
    <alternativeName>
        <fullName evidence="8">Peptide-methionine (S)-S-oxide reductase</fullName>
        <shortName evidence="8">Peptide Met(O) reductase</shortName>
    </alternativeName>
</protein>
<reference evidence="9 10" key="1">
    <citation type="submission" date="2018-09" db="EMBL/GenBank/DDBJ databases">
        <title>Genome sequencing of Lachnoanaerobaculum umeaense DSM 23576.</title>
        <authorList>
            <person name="Kook J.-K."/>
            <person name="Park S.-N."/>
            <person name="Lim Y.K."/>
        </authorList>
    </citation>
    <scope>NUCLEOTIDE SEQUENCE [LARGE SCALE GENOMIC DNA]</scope>
    <source>
        <strain evidence="10">DSM 23576 \ CCUG 58757</strain>
    </source>
</reference>
<dbReference type="Pfam" id="PF01641">
    <property type="entry name" value="SelR"/>
    <property type="match status" value="1"/>
</dbReference>
<evidence type="ECO:0000256" key="6">
    <source>
        <dbReference type="ARBA" id="ARBA00048488"/>
    </source>
</evidence>
<feature type="active site" evidence="8">
    <location>
        <position position="11"/>
    </location>
</feature>
<evidence type="ECO:0000256" key="8">
    <source>
        <dbReference type="HAMAP-Rule" id="MF_01401"/>
    </source>
</evidence>
<dbReference type="KEGG" id="lua:D4A81_03960"/>